<evidence type="ECO:0000256" key="3">
    <source>
        <dbReference type="ARBA" id="ARBA00023163"/>
    </source>
</evidence>
<organism evidence="5 6">
    <name type="scientific">Sodalis praecaptivus</name>
    <dbReference type="NCBI Taxonomy" id="1239307"/>
    <lineage>
        <taxon>Bacteria</taxon>
        <taxon>Pseudomonadati</taxon>
        <taxon>Pseudomonadota</taxon>
        <taxon>Gammaproteobacteria</taxon>
        <taxon>Enterobacterales</taxon>
        <taxon>Bruguierivoracaceae</taxon>
        <taxon>Sodalis</taxon>
    </lineage>
</organism>
<dbReference type="Pfam" id="PF00455">
    <property type="entry name" value="DeoRC"/>
    <property type="match status" value="1"/>
</dbReference>
<dbReference type="InterPro" id="IPR036388">
    <property type="entry name" value="WH-like_DNA-bd_sf"/>
</dbReference>
<dbReference type="SUPFAM" id="SSF100950">
    <property type="entry name" value="NagB/RpiA/CoA transferase-like"/>
    <property type="match status" value="1"/>
</dbReference>
<protein>
    <submittedName>
        <fullName evidence="5">DeoR family transcriptional regulator</fullName>
    </submittedName>
</protein>
<dbReference type="InterPro" id="IPR018356">
    <property type="entry name" value="Tscrpt_reg_HTH_DeoR_CS"/>
</dbReference>
<dbReference type="InterPro" id="IPR001034">
    <property type="entry name" value="DeoR_HTH"/>
</dbReference>
<dbReference type="PROSITE" id="PS51000">
    <property type="entry name" value="HTH_DEOR_2"/>
    <property type="match status" value="1"/>
</dbReference>
<dbReference type="SMART" id="SM00420">
    <property type="entry name" value="HTH_DEOR"/>
    <property type="match status" value="1"/>
</dbReference>
<dbReference type="InterPro" id="IPR014036">
    <property type="entry name" value="DeoR-like_C"/>
</dbReference>
<dbReference type="EMBL" id="CP006569">
    <property type="protein sequence ID" value="AHF78728.1"/>
    <property type="molecule type" value="Genomic_DNA"/>
</dbReference>
<proteinExistence type="predicted"/>
<dbReference type="InterPro" id="IPR047779">
    <property type="entry name" value="AgaR-like"/>
</dbReference>
<keyword evidence="6" id="KW-1185">Reference proteome</keyword>
<sequence>MINTRKRREQIIEQLCRQGAVRVEALSALFNVSTVTIRNDLRFLEKSGCAIRGYGGARLNKQFVFDRPLEDKGRINRDVKTAIACAAAALVNDGDTIILDSGSTTSLMTGPLQEKRGLVVMTNALNIAYELAGKDHIELMVIGGSVHGQSWSLSGPVAEQHIRQYRFDKLFLGVDGLDLASGITTPHQGEAQLNRAMCDVSREIIAVADASKFGRTSFCMIREVGQIHRLITDSGISDHYLRALRDLGVEVIIADR</sequence>
<dbReference type="InterPro" id="IPR037171">
    <property type="entry name" value="NagB/RpiA_transferase-like"/>
</dbReference>
<evidence type="ECO:0000259" key="4">
    <source>
        <dbReference type="PROSITE" id="PS51000"/>
    </source>
</evidence>
<keyword evidence="3" id="KW-0804">Transcription</keyword>
<keyword evidence="1" id="KW-0805">Transcription regulation</keyword>
<dbReference type="GO" id="GO:0003677">
    <property type="term" value="F:DNA binding"/>
    <property type="evidence" value="ECO:0007669"/>
    <property type="project" value="UniProtKB-KW"/>
</dbReference>
<keyword evidence="2" id="KW-0238">DNA-binding</keyword>
<dbReference type="Proteomes" id="UP000019028">
    <property type="component" value="Chromosome"/>
</dbReference>
<dbReference type="GO" id="GO:0003700">
    <property type="term" value="F:DNA-binding transcription factor activity"/>
    <property type="evidence" value="ECO:0007669"/>
    <property type="project" value="InterPro"/>
</dbReference>
<reference evidence="5 6" key="1">
    <citation type="journal article" date="2014" name="Genome Biol. Evol.">
        <title>Genome degeneration and adaptation in a nascent stage of symbiosis.</title>
        <authorList>
            <person name="Oakeson K.F."/>
            <person name="Gil R."/>
            <person name="Clayton A.L."/>
            <person name="Dunn D.M."/>
            <person name="von Niederhausern A.C."/>
            <person name="Hamil C."/>
            <person name="Aoyagi A."/>
            <person name="Duval B."/>
            <person name="Baca A."/>
            <person name="Silva F.J."/>
            <person name="Vallier A."/>
            <person name="Jackson D.G."/>
            <person name="Latorre A."/>
            <person name="Weiss R.B."/>
            <person name="Heddi A."/>
            <person name="Moya A."/>
            <person name="Dale C."/>
        </authorList>
    </citation>
    <scope>NUCLEOTIDE SEQUENCE [LARGE SCALE GENOMIC DNA]</scope>
    <source>
        <strain evidence="5 6">HS1</strain>
    </source>
</reference>
<dbReference type="PATRIC" id="fig|1239307.3.peg.4148"/>
<dbReference type="SUPFAM" id="SSF46785">
    <property type="entry name" value="Winged helix' DNA-binding domain"/>
    <property type="match status" value="1"/>
</dbReference>
<dbReference type="PROSITE" id="PS00894">
    <property type="entry name" value="HTH_DEOR_1"/>
    <property type="match status" value="1"/>
</dbReference>
<dbReference type="InterPro" id="IPR050313">
    <property type="entry name" value="Carb_Metab_HTH_regulators"/>
</dbReference>
<feature type="domain" description="HTH deoR-type" evidence="4">
    <location>
        <begin position="4"/>
        <end position="59"/>
    </location>
</feature>
<dbReference type="HOGENOM" id="CLU_060699_3_1_6"/>
<dbReference type="PANTHER" id="PTHR30363">
    <property type="entry name" value="HTH-TYPE TRANSCRIPTIONAL REGULATOR SRLR-RELATED"/>
    <property type="match status" value="1"/>
</dbReference>
<dbReference type="AlphaFoldDB" id="W0I2R5"/>
<evidence type="ECO:0000313" key="6">
    <source>
        <dbReference type="Proteomes" id="UP000019028"/>
    </source>
</evidence>
<gene>
    <name evidence="5" type="ORF">Sant_3748</name>
</gene>
<evidence type="ECO:0000313" key="5">
    <source>
        <dbReference type="EMBL" id="AHF78728.1"/>
    </source>
</evidence>
<dbReference type="RefSeq" id="WP_200867312.1">
    <property type="nucleotide sequence ID" value="NZ_CP006569.1"/>
</dbReference>
<dbReference type="Gene3D" id="1.10.10.10">
    <property type="entry name" value="Winged helix-like DNA-binding domain superfamily/Winged helix DNA-binding domain"/>
    <property type="match status" value="1"/>
</dbReference>
<name>W0I2R5_9GAMM</name>
<dbReference type="InterPro" id="IPR036390">
    <property type="entry name" value="WH_DNA-bd_sf"/>
</dbReference>
<evidence type="ECO:0000256" key="1">
    <source>
        <dbReference type="ARBA" id="ARBA00023015"/>
    </source>
</evidence>
<accession>W0I2R5</accession>
<dbReference type="SMART" id="SM01134">
    <property type="entry name" value="DeoRC"/>
    <property type="match status" value="1"/>
</dbReference>
<dbReference type="PANTHER" id="PTHR30363:SF44">
    <property type="entry name" value="AGA OPERON TRANSCRIPTIONAL REPRESSOR-RELATED"/>
    <property type="match status" value="1"/>
</dbReference>
<dbReference type="Gene3D" id="3.40.50.1360">
    <property type="match status" value="1"/>
</dbReference>
<evidence type="ECO:0000256" key="2">
    <source>
        <dbReference type="ARBA" id="ARBA00023125"/>
    </source>
</evidence>
<dbReference type="Pfam" id="PF08220">
    <property type="entry name" value="HTH_DeoR"/>
    <property type="match status" value="1"/>
</dbReference>
<dbReference type="NCBIfam" id="NF040755">
    <property type="entry name" value="AgaR"/>
    <property type="match status" value="1"/>
</dbReference>
<dbReference type="KEGG" id="sod:Sant_3748"/>